<dbReference type="GO" id="GO:0005634">
    <property type="term" value="C:nucleus"/>
    <property type="evidence" value="ECO:0007669"/>
    <property type="project" value="UniProtKB-UniRule"/>
</dbReference>
<dbReference type="GO" id="GO:0006357">
    <property type="term" value="P:regulation of transcription by RNA polymerase II"/>
    <property type="evidence" value="ECO:0007669"/>
    <property type="project" value="TreeGrafter"/>
</dbReference>
<keyword evidence="16" id="KW-0732">Signal</keyword>
<keyword evidence="10" id="KW-1135">Mitochondrion nucleoid</keyword>
<comment type="subunit">
    <text evidence="13">Monomer; binds DNA as a monomer. Homodimer. Component of the mitochondrial transcription initiation complex, composed at least of TFB2M, TFAM and POLRMT. In this complex TFAM recruits POLRMT to the promoter whereas TFB2M induces structural changes in POLRMT to enable promoter opening and trapping of the DNA non-template strand. Upon metabolic stress, forms a complex composed of FOXO3, SIRT3, TFAM and POLRMT. Interacts with TFB1M and TFB2M. Interacts with CLPX; this enhances DNA-binding.</text>
</comment>
<dbReference type="Ensembl" id="ENSVKKT00000005367.1">
    <property type="protein sequence ID" value="ENSVKKP00000005220.1"/>
    <property type="gene ID" value="ENSVKKG00000003866.1"/>
</dbReference>
<evidence type="ECO:0000256" key="1">
    <source>
        <dbReference type="ARBA" id="ARBA00004436"/>
    </source>
</evidence>
<feature type="region of interest" description="Disordered" evidence="15">
    <location>
        <begin position="127"/>
        <end position="149"/>
    </location>
</feature>
<keyword evidence="2" id="KW-0597">Phosphoprotein</keyword>
<feature type="domain" description="HMG box" evidence="17">
    <location>
        <begin position="42"/>
        <end position="110"/>
    </location>
</feature>
<evidence type="ECO:0000256" key="11">
    <source>
        <dbReference type="ARBA" id="ARBA00040582"/>
    </source>
</evidence>
<evidence type="ECO:0000256" key="2">
    <source>
        <dbReference type="ARBA" id="ARBA00022553"/>
    </source>
</evidence>
<evidence type="ECO:0000256" key="16">
    <source>
        <dbReference type="SAM" id="SignalP"/>
    </source>
</evidence>
<keyword evidence="14" id="KW-0539">Nucleus</keyword>
<reference evidence="18" key="2">
    <citation type="submission" date="2025-09" db="UniProtKB">
        <authorList>
            <consortium name="Ensembl"/>
        </authorList>
    </citation>
    <scope>IDENTIFICATION</scope>
</reference>
<feature type="region of interest" description="Disordered" evidence="15">
    <location>
        <begin position="241"/>
        <end position="263"/>
    </location>
</feature>
<evidence type="ECO:0000313" key="18">
    <source>
        <dbReference type="Ensembl" id="ENSVKKP00000005220.1"/>
    </source>
</evidence>
<evidence type="ECO:0000256" key="6">
    <source>
        <dbReference type="ARBA" id="ARBA00023125"/>
    </source>
</evidence>
<comment type="subcellular location">
    <subcellularLocation>
        <location evidence="1">Mitochondrion matrix</location>
        <location evidence="1">Mitochondrion nucleoid</location>
    </subcellularLocation>
</comment>
<feature type="domain" description="HMG box" evidence="17">
    <location>
        <begin position="146"/>
        <end position="210"/>
    </location>
</feature>
<dbReference type="InterPro" id="IPR050342">
    <property type="entry name" value="HMGB"/>
</dbReference>
<evidence type="ECO:0000256" key="10">
    <source>
        <dbReference type="ARBA" id="ARBA00023271"/>
    </source>
</evidence>
<keyword evidence="6 14" id="KW-0238">DNA-binding</keyword>
<dbReference type="PRINTS" id="PR00886">
    <property type="entry name" value="HIGHMOBLTY12"/>
</dbReference>
<evidence type="ECO:0000256" key="12">
    <source>
        <dbReference type="ARBA" id="ARBA00045216"/>
    </source>
</evidence>
<feature type="DNA-binding region" description="HMG box" evidence="14">
    <location>
        <begin position="146"/>
        <end position="210"/>
    </location>
</feature>
<feature type="compositionally biased region" description="Polar residues" evidence="15">
    <location>
        <begin position="245"/>
        <end position="263"/>
    </location>
</feature>
<dbReference type="AlphaFoldDB" id="A0A8D2KT42"/>
<dbReference type="GeneID" id="123018455"/>
<keyword evidence="3" id="KW-0677">Repeat</keyword>
<evidence type="ECO:0000313" key="19">
    <source>
        <dbReference type="Proteomes" id="UP000694545"/>
    </source>
</evidence>
<dbReference type="GO" id="GO:0003677">
    <property type="term" value="F:DNA binding"/>
    <property type="evidence" value="ECO:0007669"/>
    <property type="project" value="UniProtKB-UniRule"/>
</dbReference>
<dbReference type="GO" id="GO:0042645">
    <property type="term" value="C:mitochondrial nucleoid"/>
    <property type="evidence" value="ECO:0007669"/>
    <property type="project" value="UniProtKB-SubCell"/>
</dbReference>
<sequence length="263" mass="30323">MAGALLARLLSPASGSGCVLRWSSFCTVEKWFSKCMSTGNYPKKPMTAYLRFYKDQHPIFMKNNPGVSITDLTKKIALAWRELPASEKEPYEAAAKVDRQEYNEQLATYKAQLTPDQKSAWIEEKKKKMEKRKTTKRKRQTVLGKPKRPRSSFNIFMSEHFHEAKGASITQKLKNMHEEWEKLPTSQKQIYLQLAEDDKVRYANEIKLWEHHMLEIGCKNYIRSKNKNSLVETIAIKKTSEKSSLESQVVSPATNKSVKASEE</sequence>
<proteinExistence type="predicted"/>
<protein>
    <recommendedName>
        <fullName evidence="11">Transcription factor A, mitochondrial</fullName>
    </recommendedName>
</protein>
<gene>
    <name evidence="18" type="primary">TFAM</name>
</gene>
<dbReference type="SMART" id="SM00398">
    <property type="entry name" value="HMG"/>
    <property type="match status" value="2"/>
</dbReference>
<keyword evidence="8" id="KW-0010">Activator</keyword>
<name>A0A8D2KT42_VARKO</name>
<dbReference type="InterPro" id="IPR009071">
    <property type="entry name" value="HMG_box_dom"/>
</dbReference>
<evidence type="ECO:0000256" key="3">
    <source>
        <dbReference type="ARBA" id="ARBA00022737"/>
    </source>
</evidence>
<feature type="chain" id="PRO_5034120933" description="Transcription factor A, mitochondrial" evidence="16">
    <location>
        <begin position="16"/>
        <end position="263"/>
    </location>
</feature>
<keyword evidence="5" id="KW-0805">Transcription regulation</keyword>
<keyword evidence="7" id="KW-0496">Mitochondrion</keyword>
<organism evidence="18 19">
    <name type="scientific">Varanus komodoensis</name>
    <name type="common">Komodo dragon</name>
    <dbReference type="NCBI Taxonomy" id="61221"/>
    <lineage>
        <taxon>Eukaryota</taxon>
        <taxon>Metazoa</taxon>
        <taxon>Chordata</taxon>
        <taxon>Craniata</taxon>
        <taxon>Vertebrata</taxon>
        <taxon>Euteleostomi</taxon>
        <taxon>Lepidosauria</taxon>
        <taxon>Squamata</taxon>
        <taxon>Bifurcata</taxon>
        <taxon>Unidentata</taxon>
        <taxon>Episquamata</taxon>
        <taxon>Toxicofera</taxon>
        <taxon>Anguimorpha</taxon>
        <taxon>Paleoanguimorpha</taxon>
        <taxon>Varanoidea</taxon>
        <taxon>Varanidae</taxon>
        <taxon>Varanus</taxon>
    </lineage>
</organism>
<dbReference type="PROSITE" id="PS50118">
    <property type="entry name" value="HMG_BOX_2"/>
    <property type="match status" value="2"/>
</dbReference>
<evidence type="ECO:0000256" key="13">
    <source>
        <dbReference type="ARBA" id="ARBA00046467"/>
    </source>
</evidence>
<dbReference type="Gene3D" id="1.10.30.10">
    <property type="entry name" value="High mobility group box domain"/>
    <property type="match status" value="2"/>
</dbReference>
<evidence type="ECO:0000256" key="5">
    <source>
        <dbReference type="ARBA" id="ARBA00023015"/>
    </source>
</evidence>
<evidence type="ECO:0000259" key="17">
    <source>
        <dbReference type="PROSITE" id="PS50118"/>
    </source>
</evidence>
<comment type="function">
    <text evidence="12">Binds to the mitochondrial light strand promoter and functions in mitochondrial transcription regulation. Component of the mitochondrial transcription initiation complex, composed at least of TFB2M, TFAM and POLRMT that is required for basal transcription of mitochondrial DNA. In this complex, TFAM recruits POLRMT to a specific promoter whereas TFB2M induces structural changes in POLRMT to enable promoter opening and trapping of the DNA non-template strand. Required for accurate and efficient promoter recognition by the mitochondrial RNA polymerase. Promotes transcription initiation from the HSP1 and the light strand promoter by binding immediately upstream of transcriptional start sites. Is able to unwind DNA. Bends the mitochondrial light strand promoter DNA into a U-turn shape via its HMG boxes. Required for maintenance of normal levels of mitochondrial DNA. May play a role in organizing and compacting mitochondrial DNA.</text>
</comment>
<dbReference type="SUPFAM" id="SSF47095">
    <property type="entry name" value="HMG-box"/>
    <property type="match status" value="2"/>
</dbReference>
<reference evidence="18" key="1">
    <citation type="submission" date="2025-08" db="UniProtKB">
        <authorList>
            <consortium name="Ensembl"/>
        </authorList>
    </citation>
    <scope>IDENTIFICATION</scope>
</reference>
<dbReference type="Proteomes" id="UP000694545">
    <property type="component" value="Unplaced"/>
</dbReference>
<dbReference type="FunFam" id="1.10.30.10:FF:000043">
    <property type="entry name" value="Transcription factor A, mitochondrial"/>
    <property type="match status" value="1"/>
</dbReference>
<dbReference type="InterPro" id="IPR036910">
    <property type="entry name" value="HMG_box_dom_sf"/>
</dbReference>
<feature type="signal peptide" evidence="16">
    <location>
        <begin position="1"/>
        <end position="15"/>
    </location>
</feature>
<dbReference type="CDD" id="cd00084">
    <property type="entry name" value="HMG-box_SF"/>
    <property type="match status" value="1"/>
</dbReference>
<dbReference type="OMA" id="YMQLAED"/>
<evidence type="ECO:0000256" key="14">
    <source>
        <dbReference type="PROSITE-ProRule" id="PRU00267"/>
    </source>
</evidence>
<feature type="compositionally biased region" description="Basic residues" evidence="15">
    <location>
        <begin position="128"/>
        <end position="149"/>
    </location>
</feature>
<evidence type="ECO:0000256" key="7">
    <source>
        <dbReference type="ARBA" id="ARBA00023128"/>
    </source>
</evidence>
<dbReference type="PANTHER" id="PTHR48112:SF36">
    <property type="entry name" value="TRANSCRIPTION FACTOR A, MITOCHONDRIAL"/>
    <property type="match status" value="1"/>
</dbReference>
<keyword evidence="4" id="KW-0809">Transit peptide</keyword>
<dbReference type="Pfam" id="PF00505">
    <property type="entry name" value="HMG_box"/>
    <property type="match status" value="2"/>
</dbReference>
<feature type="DNA-binding region" description="HMG box" evidence="14">
    <location>
        <begin position="42"/>
        <end position="110"/>
    </location>
</feature>
<evidence type="ECO:0000256" key="9">
    <source>
        <dbReference type="ARBA" id="ARBA00023163"/>
    </source>
</evidence>
<keyword evidence="19" id="KW-1185">Reference proteome</keyword>
<evidence type="ECO:0000256" key="4">
    <source>
        <dbReference type="ARBA" id="ARBA00022946"/>
    </source>
</evidence>
<keyword evidence="9" id="KW-0804">Transcription</keyword>
<dbReference type="PANTHER" id="PTHR48112">
    <property type="entry name" value="HIGH MOBILITY GROUP PROTEIN DSP1"/>
    <property type="match status" value="1"/>
</dbReference>
<evidence type="ECO:0000256" key="8">
    <source>
        <dbReference type="ARBA" id="ARBA00023159"/>
    </source>
</evidence>
<dbReference type="CTD" id="7019"/>
<dbReference type="RefSeq" id="XP_044276504.1">
    <property type="nucleotide sequence ID" value="XM_044420569.1"/>
</dbReference>
<evidence type="ECO:0000256" key="15">
    <source>
        <dbReference type="SAM" id="MobiDB-lite"/>
    </source>
</evidence>
<accession>A0A8D2KT42</accession>